<reference evidence="2" key="1">
    <citation type="submission" date="2023-10" db="EMBL/GenBank/DDBJ databases">
        <authorList>
            <person name="Chen Y."/>
            <person name="Shah S."/>
            <person name="Dougan E. K."/>
            <person name="Thang M."/>
            <person name="Chan C."/>
        </authorList>
    </citation>
    <scope>NUCLEOTIDE SEQUENCE [LARGE SCALE GENOMIC DNA]</scope>
</reference>
<evidence type="ECO:0000256" key="1">
    <source>
        <dbReference type="SAM" id="MobiDB-lite"/>
    </source>
</evidence>
<feature type="compositionally biased region" description="Acidic residues" evidence="1">
    <location>
        <begin position="64"/>
        <end position="85"/>
    </location>
</feature>
<protein>
    <submittedName>
        <fullName evidence="2">Uncharacterized protein</fullName>
    </submittedName>
</protein>
<name>A0ABN9X4F2_9DINO</name>
<dbReference type="EMBL" id="CAUYUJ010019692">
    <property type="protein sequence ID" value="CAK0892967.1"/>
    <property type="molecule type" value="Genomic_DNA"/>
</dbReference>
<feature type="non-terminal residue" evidence="2">
    <location>
        <position position="154"/>
    </location>
</feature>
<feature type="compositionally biased region" description="Low complexity" evidence="1">
    <location>
        <begin position="39"/>
        <end position="52"/>
    </location>
</feature>
<accession>A0ABN9X4F2</accession>
<feature type="compositionally biased region" description="Low complexity" evidence="1">
    <location>
        <begin position="94"/>
        <end position="111"/>
    </location>
</feature>
<evidence type="ECO:0000313" key="3">
    <source>
        <dbReference type="Proteomes" id="UP001189429"/>
    </source>
</evidence>
<keyword evidence="3" id="KW-1185">Reference proteome</keyword>
<comment type="caution">
    <text evidence="2">The sequence shown here is derived from an EMBL/GenBank/DDBJ whole genome shotgun (WGS) entry which is preliminary data.</text>
</comment>
<feature type="non-terminal residue" evidence="2">
    <location>
        <position position="1"/>
    </location>
</feature>
<feature type="region of interest" description="Disordered" evidence="1">
    <location>
        <begin position="25"/>
        <end position="154"/>
    </location>
</feature>
<sequence length="154" mass="16427">FSLGAQKGASSIIRVSGLALEARLPRGDGCSRKHRPAVPVASSPGRARPASSVRRKSPNRREQEEEEEDEEEDEEEEEENEDEEEPRAARRSARGGAAAAARGRGPQAGHAQRQRAGEEPAAQAPGCTQACGKPEARPQARAQLRPGPPRQPGA</sequence>
<organism evidence="2 3">
    <name type="scientific">Prorocentrum cordatum</name>
    <dbReference type="NCBI Taxonomy" id="2364126"/>
    <lineage>
        <taxon>Eukaryota</taxon>
        <taxon>Sar</taxon>
        <taxon>Alveolata</taxon>
        <taxon>Dinophyceae</taxon>
        <taxon>Prorocentrales</taxon>
        <taxon>Prorocentraceae</taxon>
        <taxon>Prorocentrum</taxon>
    </lineage>
</organism>
<dbReference type="Proteomes" id="UP001189429">
    <property type="component" value="Unassembled WGS sequence"/>
</dbReference>
<gene>
    <name evidence="2" type="ORF">PCOR1329_LOCUS72469</name>
</gene>
<proteinExistence type="predicted"/>
<evidence type="ECO:0000313" key="2">
    <source>
        <dbReference type="EMBL" id="CAK0892967.1"/>
    </source>
</evidence>